<organism evidence="1 2">
    <name type="scientific">Metabacillus hrfriensis</name>
    <dbReference type="NCBI Taxonomy" id="3048891"/>
    <lineage>
        <taxon>Bacteria</taxon>
        <taxon>Bacillati</taxon>
        <taxon>Bacillota</taxon>
        <taxon>Bacilli</taxon>
        <taxon>Bacillales</taxon>
        <taxon>Bacillaceae</taxon>
        <taxon>Metabacillus</taxon>
    </lineage>
</organism>
<dbReference type="EMBL" id="CP126116">
    <property type="protein sequence ID" value="WHZ56099.1"/>
    <property type="molecule type" value="Genomic_DNA"/>
</dbReference>
<accession>A0ACD4R6K8</accession>
<sequence>MGKAFDLTLILDFIPKLLSYLHITLFILVFSILFGIVIGFIIAIPRIYKIPGLNRTAILFVSFMRGTPIIIQLFLIYYGLPAILQVVGVDITRMNPMNFVIITYALSSGATFSEIIRGSAANVEKGQEEAAYSIGMNKRQTFYRIILPQALLIAFPNFGNSVIGFLKDTSLAFTIGVMDMLGRGDTLIAATAHALEVYISLSIIYYIIAILLEKGFKKSEIHLQRHDYGITAN</sequence>
<gene>
    <name evidence="1" type="ORF">QLQ22_15465</name>
</gene>
<keyword evidence="2" id="KW-1185">Reference proteome</keyword>
<protein>
    <submittedName>
        <fullName evidence="1">Amino acid ABC transporter permease</fullName>
    </submittedName>
</protein>
<name>A0ACD4R6K8_9BACI</name>
<reference evidence="2" key="1">
    <citation type="journal article" date="2025" name="Aquaculture">
        <title>Assessment of the bioflocculant production and safety properties of Metabacillus hrfriensis sp. nov. based on phenotypic and whole-genome sequencing analysis.</title>
        <authorList>
            <person name="Zhang R."/>
            <person name="Zhao Z."/>
            <person name="Luo L."/>
            <person name="Wang S."/>
            <person name="Guo K."/>
            <person name="Xu W."/>
        </authorList>
    </citation>
    <scope>NUCLEOTIDE SEQUENCE [LARGE SCALE GENOMIC DNA]</scope>
    <source>
        <strain evidence="2">CT-WN-B3</strain>
    </source>
</reference>
<proteinExistence type="predicted"/>
<evidence type="ECO:0000313" key="2">
    <source>
        <dbReference type="Proteomes" id="UP001226091"/>
    </source>
</evidence>
<dbReference type="Proteomes" id="UP001226091">
    <property type="component" value="Chromosome"/>
</dbReference>
<evidence type="ECO:0000313" key="1">
    <source>
        <dbReference type="EMBL" id="WHZ56099.1"/>
    </source>
</evidence>